<evidence type="ECO:0000256" key="9">
    <source>
        <dbReference type="ARBA" id="ARBA00023012"/>
    </source>
</evidence>
<keyword evidence="4" id="KW-0997">Cell inner membrane</keyword>
<dbReference type="Pfam" id="PF02518">
    <property type="entry name" value="HATPase_c"/>
    <property type="match status" value="1"/>
</dbReference>
<comment type="catalytic activity">
    <reaction evidence="1">
        <text>ATP + protein L-histidine = ADP + protein N-phospho-L-histidine.</text>
        <dbReference type="EC" id="2.7.13.3"/>
    </reaction>
</comment>
<dbReference type="SUPFAM" id="SSF55874">
    <property type="entry name" value="ATPase domain of HSP90 chaperone/DNA topoisomerase II/histidine kinase"/>
    <property type="match status" value="1"/>
</dbReference>
<evidence type="ECO:0000256" key="5">
    <source>
        <dbReference type="ARBA" id="ARBA00022679"/>
    </source>
</evidence>
<accession>A0ABW1ZZ84</accession>
<reference evidence="13" key="1">
    <citation type="journal article" date="2019" name="Int. J. Syst. Evol. Microbiol.">
        <title>The Global Catalogue of Microorganisms (GCM) 10K type strain sequencing project: providing services to taxonomists for standard genome sequencing and annotation.</title>
        <authorList>
            <consortium name="The Broad Institute Genomics Platform"/>
            <consortium name="The Broad Institute Genome Sequencing Center for Infectious Disease"/>
            <person name="Wu L."/>
            <person name="Ma J."/>
        </authorList>
    </citation>
    <scope>NUCLEOTIDE SEQUENCE [LARGE SCALE GENOMIC DNA]</scope>
    <source>
        <strain evidence="13">NBRC 111756</strain>
    </source>
</reference>
<feature type="domain" description="Histidine kinase" evidence="11">
    <location>
        <begin position="1"/>
        <end position="106"/>
    </location>
</feature>
<evidence type="ECO:0000256" key="4">
    <source>
        <dbReference type="ARBA" id="ARBA00022519"/>
    </source>
</evidence>
<keyword evidence="7 12" id="KW-0418">Kinase</keyword>
<dbReference type="PANTHER" id="PTHR44936">
    <property type="entry name" value="SENSOR PROTEIN CREC"/>
    <property type="match status" value="1"/>
</dbReference>
<evidence type="ECO:0000256" key="2">
    <source>
        <dbReference type="ARBA" id="ARBA00004429"/>
    </source>
</evidence>
<keyword evidence="8" id="KW-1133">Transmembrane helix</keyword>
<dbReference type="InterPro" id="IPR036890">
    <property type="entry name" value="HATPase_C_sf"/>
</dbReference>
<evidence type="ECO:0000256" key="6">
    <source>
        <dbReference type="ARBA" id="ARBA00022692"/>
    </source>
</evidence>
<evidence type="ECO:0000256" key="7">
    <source>
        <dbReference type="ARBA" id="ARBA00022777"/>
    </source>
</evidence>
<dbReference type="EMBL" id="JBHSWE010000001">
    <property type="protein sequence ID" value="MFC6670510.1"/>
    <property type="molecule type" value="Genomic_DNA"/>
</dbReference>
<evidence type="ECO:0000256" key="8">
    <source>
        <dbReference type="ARBA" id="ARBA00022989"/>
    </source>
</evidence>
<keyword evidence="4" id="KW-1003">Cell membrane</keyword>
<comment type="subcellular location">
    <subcellularLocation>
        <location evidence="2">Cell inner membrane</location>
        <topology evidence="2">Multi-pass membrane protein</topology>
    </subcellularLocation>
</comment>
<dbReference type="InterPro" id="IPR004358">
    <property type="entry name" value="Sig_transdc_His_kin-like_C"/>
</dbReference>
<dbReference type="Proteomes" id="UP001596422">
    <property type="component" value="Unassembled WGS sequence"/>
</dbReference>
<proteinExistence type="predicted"/>
<dbReference type="PRINTS" id="PR00344">
    <property type="entry name" value="BCTRLSENSOR"/>
</dbReference>
<keyword evidence="6" id="KW-0812">Transmembrane</keyword>
<evidence type="ECO:0000313" key="13">
    <source>
        <dbReference type="Proteomes" id="UP001596422"/>
    </source>
</evidence>
<dbReference type="Gene3D" id="3.30.565.10">
    <property type="entry name" value="Histidine kinase-like ATPase, C-terminal domain"/>
    <property type="match status" value="1"/>
</dbReference>
<keyword evidence="5" id="KW-0808">Transferase</keyword>
<evidence type="ECO:0000256" key="3">
    <source>
        <dbReference type="ARBA" id="ARBA00012438"/>
    </source>
</evidence>
<evidence type="ECO:0000259" key="11">
    <source>
        <dbReference type="PROSITE" id="PS50109"/>
    </source>
</evidence>
<protein>
    <recommendedName>
        <fullName evidence="3">histidine kinase</fullName>
        <ecNumber evidence="3">2.7.13.3</ecNumber>
    </recommendedName>
</protein>
<evidence type="ECO:0000256" key="1">
    <source>
        <dbReference type="ARBA" id="ARBA00000085"/>
    </source>
</evidence>
<keyword evidence="9" id="KW-0902">Two-component regulatory system</keyword>
<dbReference type="PROSITE" id="PS50109">
    <property type="entry name" value="HIS_KIN"/>
    <property type="match status" value="1"/>
</dbReference>
<sequence>MLKRALTNLMENAIFYGERCDIRLTEREDIVNIEIRDYGPGIPEAERERVFKPFVRLEPSRSRNTGGSGLGLGIARNIMHAHGGELRLDNHNDGGLVVNLLLPRKNQ</sequence>
<organism evidence="12 13">
    <name type="scientific">Marinobacterium aestuariivivens</name>
    <dbReference type="NCBI Taxonomy" id="1698799"/>
    <lineage>
        <taxon>Bacteria</taxon>
        <taxon>Pseudomonadati</taxon>
        <taxon>Pseudomonadota</taxon>
        <taxon>Gammaproteobacteria</taxon>
        <taxon>Oceanospirillales</taxon>
        <taxon>Oceanospirillaceae</taxon>
        <taxon>Marinobacterium</taxon>
    </lineage>
</organism>
<evidence type="ECO:0000313" key="12">
    <source>
        <dbReference type="EMBL" id="MFC6670510.1"/>
    </source>
</evidence>
<dbReference type="InterPro" id="IPR050980">
    <property type="entry name" value="2C_sensor_his_kinase"/>
</dbReference>
<evidence type="ECO:0000256" key="10">
    <source>
        <dbReference type="ARBA" id="ARBA00023136"/>
    </source>
</evidence>
<comment type="caution">
    <text evidence="12">The sequence shown here is derived from an EMBL/GenBank/DDBJ whole genome shotgun (WGS) entry which is preliminary data.</text>
</comment>
<keyword evidence="10" id="KW-0472">Membrane</keyword>
<dbReference type="InterPro" id="IPR003594">
    <property type="entry name" value="HATPase_dom"/>
</dbReference>
<keyword evidence="13" id="KW-1185">Reference proteome</keyword>
<gene>
    <name evidence="12" type="ORF">ACFQDL_10740</name>
</gene>
<dbReference type="InterPro" id="IPR005467">
    <property type="entry name" value="His_kinase_dom"/>
</dbReference>
<dbReference type="EC" id="2.7.13.3" evidence="3"/>
<dbReference type="GO" id="GO:0016301">
    <property type="term" value="F:kinase activity"/>
    <property type="evidence" value="ECO:0007669"/>
    <property type="project" value="UniProtKB-KW"/>
</dbReference>
<name>A0ABW1ZZ84_9GAMM</name>
<dbReference type="PANTHER" id="PTHR44936:SF5">
    <property type="entry name" value="SENSOR HISTIDINE KINASE ENVZ"/>
    <property type="match status" value="1"/>
</dbReference>
<dbReference type="SMART" id="SM00387">
    <property type="entry name" value="HATPase_c"/>
    <property type="match status" value="1"/>
</dbReference>
<dbReference type="RefSeq" id="WP_379909014.1">
    <property type="nucleotide sequence ID" value="NZ_JBHSWE010000001.1"/>
</dbReference>